<dbReference type="EMBL" id="BAABJP010000036">
    <property type="protein sequence ID" value="GAA5166690.1"/>
    <property type="molecule type" value="Genomic_DNA"/>
</dbReference>
<keyword evidence="4" id="KW-1003">Cell membrane</keyword>
<dbReference type="Proteomes" id="UP001428817">
    <property type="component" value="Unassembled WGS sequence"/>
</dbReference>
<protein>
    <submittedName>
        <fullName evidence="9">AzlC family ABC transporter permease</fullName>
    </submittedName>
</protein>
<evidence type="ECO:0000313" key="9">
    <source>
        <dbReference type="EMBL" id="GAA5166690.1"/>
    </source>
</evidence>
<comment type="similarity">
    <text evidence="2">Belongs to the AzlC family.</text>
</comment>
<comment type="subcellular location">
    <subcellularLocation>
        <location evidence="1">Cell membrane</location>
        <topology evidence="1">Multi-pass membrane protein</topology>
    </subcellularLocation>
</comment>
<feature type="transmembrane region" description="Helical" evidence="8">
    <location>
        <begin position="16"/>
        <end position="34"/>
    </location>
</feature>
<dbReference type="PANTHER" id="PTHR34979:SF1">
    <property type="entry name" value="INNER MEMBRANE PROTEIN YGAZ"/>
    <property type="match status" value="1"/>
</dbReference>
<reference evidence="10" key="1">
    <citation type="journal article" date="2019" name="Int. J. Syst. Evol. Microbiol.">
        <title>The Global Catalogue of Microorganisms (GCM) 10K type strain sequencing project: providing services to taxonomists for standard genome sequencing and annotation.</title>
        <authorList>
            <consortium name="The Broad Institute Genomics Platform"/>
            <consortium name="The Broad Institute Genome Sequencing Center for Infectious Disease"/>
            <person name="Wu L."/>
            <person name="Ma J."/>
        </authorList>
    </citation>
    <scope>NUCLEOTIDE SEQUENCE [LARGE SCALE GENOMIC DNA]</scope>
    <source>
        <strain evidence="10">JCM 18303</strain>
    </source>
</reference>
<evidence type="ECO:0000256" key="6">
    <source>
        <dbReference type="ARBA" id="ARBA00022989"/>
    </source>
</evidence>
<name>A0ABP9QSS5_9PSEU</name>
<feature type="transmembrane region" description="Helical" evidence="8">
    <location>
        <begin position="165"/>
        <end position="182"/>
    </location>
</feature>
<dbReference type="PANTHER" id="PTHR34979">
    <property type="entry name" value="INNER MEMBRANE PROTEIN YGAZ"/>
    <property type="match status" value="1"/>
</dbReference>
<dbReference type="Pfam" id="PF03591">
    <property type="entry name" value="AzlC"/>
    <property type="match status" value="1"/>
</dbReference>
<keyword evidence="5 8" id="KW-0812">Transmembrane</keyword>
<evidence type="ECO:0000256" key="4">
    <source>
        <dbReference type="ARBA" id="ARBA00022475"/>
    </source>
</evidence>
<organism evidence="9 10">
    <name type="scientific">Pseudonocardia eucalypti</name>
    <dbReference type="NCBI Taxonomy" id="648755"/>
    <lineage>
        <taxon>Bacteria</taxon>
        <taxon>Bacillati</taxon>
        <taxon>Actinomycetota</taxon>
        <taxon>Actinomycetes</taxon>
        <taxon>Pseudonocardiales</taxon>
        <taxon>Pseudonocardiaceae</taxon>
        <taxon>Pseudonocardia</taxon>
    </lineage>
</organism>
<evidence type="ECO:0000256" key="7">
    <source>
        <dbReference type="ARBA" id="ARBA00023136"/>
    </source>
</evidence>
<sequence>MRSVWRTEVAEDVREAAAIGVAMAVVGASFGAVAEAKGVSLLLIMAMSLLVFAGSAQFLAVGVMAAGGAPIAAVLGGLLVNARHLPYGLAVGDAVGRSWPRRLLGTHLMVDQAVATATSRTDPKRARRAYWLVGGTLFVLWNVGTLLGAVAGGAVPDPDRLGVDAAFPAALLAMILPALRAAGDARRVALLGSVLALLATPWLPPGLPVLIALFGLAVAGRPARAGA</sequence>
<feature type="transmembrane region" description="Helical" evidence="8">
    <location>
        <begin position="129"/>
        <end position="153"/>
    </location>
</feature>
<evidence type="ECO:0000313" key="10">
    <source>
        <dbReference type="Proteomes" id="UP001428817"/>
    </source>
</evidence>
<evidence type="ECO:0000256" key="8">
    <source>
        <dbReference type="SAM" id="Phobius"/>
    </source>
</evidence>
<proteinExistence type="inferred from homology"/>
<keyword evidence="7 8" id="KW-0472">Membrane</keyword>
<evidence type="ECO:0000256" key="3">
    <source>
        <dbReference type="ARBA" id="ARBA00022448"/>
    </source>
</evidence>
<keyword evidence="10" id="KW-1185">Reference proteome</keyword>
<keyword evidence="3" id="KW-0813">Transport</keyword>
<keyword evidence="6 8" id="KW-1133">Transmembrane helix</keyword>
<evidence type="ECO:0000256" key="5">
    <source>
        <dbReference type="ARBA" id="ARBA00022692"/>
    </source>
</evidence>
<evidence type="ECO:0000256" key="1">
    <source>
        <dbReference type="ARBA" id="ARBA00004651"/>
    </source>
</evidence>
<gene>
    <name evidence="9" type="ORF">GCM10023321_58190</name>
</gene>
<feature type="transmembrane region" description="Helical" evidence="8">
    <location>
        <begin position="194"/>
        <end position="219"/>
    </location>
</feature>
<comment type="caution">
    <text evidence="9">The sequence shown here is derived from an EMBL/GenBank/DDBJ whole genome shotgun (WGS) entry which is preliminary data.</text>
</comment>
<dbReference type="InterPro" id="IPR011606">
    <property type="entry name" value="Brnchd-chn_aa_trnsp_permease"/>
</dbReference>
<accession>A0ABP9QSS5</accession>
<evidence type="ECO:0000256" key="2">
    <source>
        <dbReference type="ARBA" id="ARBA00010735"/>
    </source>
</evidence>